<evidence type="ECO:0000313" key="7">
    <source>
        <dbReference type="EMBL" id="OGI61380.1"/>
    </source>
</evidence>
<comment type="function">
    <text evidence="4">Binds to the 23S rRNA.</text>
</comment>
<dbReference type="GO" id="GO:0022625">
    <property type="term" value="C:cytosolic large ribosomal subunit"/>
    <property type="evidence" value="ECO:0007669"/>
    <property type="project" value="TreeGrafter"/>
</dbReference>
<dbReference type="InterPro" id="IPR021131">
    <property type="entry name" value="Ribosomal_uL15/eL18"/>
</dbReference>
<evidence type="ECO:0000256" key="3">
    <source>
        <dbReference type="ARBA" id="ARBA00023274"/>
    </source>
</evidence>
<dbReference type="AlphaFoldDB" id="A0A1F6UVB9"/>
<dbReference type="SUPFAM" id="SSF52080">
    <property type="entry name" value="Ribosomal proteins L15p and L18e"/>
    <property type="match status" value="1"/>
</dbReference>
<dbReference type="PANTHER" id="PTHR12934">
    <property type="entry name" value="50S RIBOSOMAL PROTEIN L15"/>
    <property type="match status" value="1"/>
</dbReference>
<evidence type="ECO:0000256" key="2">
    <source>
        <dbReference type="ARBA" id="ARBA00022980"/>
    </source>
</evidence>
<organism evidence="7 8">
    <name type="scientific">Candidatus Nomurabacteria bacterium RIFCSPHIGHO2_01_FULL_39_9</name>
    <dbReference type="NCBI Taxonomy" id="1801735"/>
    <lineage>
        <taxon>Bacteria</taxon>
        <taxon>Candidatus Nomuraibacteriota</taxon>
    </lineage>
</organism>
<name>A0A1F6UVB9_9BACT</name>
<dbReference type="GO" id="GO:0019843">
    <property type="term" value="F:rRNA binding"/>
    <property type="evidence" value="ECO:0007669"/>
    <property type="project" value="UniProtKB-UniRule"/>
</dbReference>
<feature type="region of interest" description="Disordered" evidence="5">
    <location>
        <begin position="1"/>
        <end position="44"/>
    </location>
</feature>
<evidence type="ECO:0000256" key="4">
    <source>
        <dbReference type="HAMAP-Rule" id="MF_01341"/>
    </source>
</evidence>
<proteinExistence type="inferred from homology"/>
<keyword evidence="2 4" id="KW-0689">Ribosomal protein</keyword>
<keyword evidence="3 4" id="KW-0687">Ribonucleoprotein</keyword>
<dbReference type="Proteomes" id="UP000182253">
    <property type="component" value="Unassembled WGS sequence"/>
</dbReference>
<dbReference type="PANTHER" id="PTHR12934:SF11">
    <property type="entry name" value="LARGE RIBOSOMAL SUBUNIT PROTEIN UL15M"/>
    <property type="match status" value="1"/>
</dbReference>
<evidence type="ECO:0000259" key="6">
    <source>
        <dbReference type="Pfam" id="PF00828"/>
    </source>
</evidence>
<dbReference type="GO" id="GO:0006412">
    <property type="term" value="P:translation"/>
    <property type="evidence" value="ECO:0007669"/>
    <property type="project" value="UniProtKB-UniRule"/>
</dbReference>
<dbReference type="Gene3D" id="3.100.10.10">
    <property type="match status" value="1"/>
</dbReference>
<dbReference type="NCBIfam" id="TIGR01071">
    <property type="entry name" value="rplO_bact"/>
    <property type="match status" value="1"/>
</dbReference>
<protein>
    <recommendedName>
        <fullName evidence="4">Large ribosomal subunit protein uL15</fullName>
    </recommendedName>
</protein>
<accession>A0A1F6UVB9</accession>
<dbReference type="InterPro" id="IPR030878">
    <property type="entry name" value="Ribosomal_uL15"/>
</dbReference>
<evidence type="ECO:0000313" key="8">
    <source>
        <dbReference type="Proteomes" id="UP000182253"/>
    </source>
</evidence>
<comment type="caution">
    <text evidence="7">The sequence shown here is derived from an EMBL/GenBank/DDBJ whole genome shotgun (WGS) entry which is preliminary data.</text>
</comment>
<gene>
    <name evidence="4" type="primary">rplO</name>
    <name evidence="7" type="ORF">A2645_01580</name>
</gene>
<keyword evidence="4" id="KW-0699">rRNA-binding</keyword>
<reference evidence="7 8" key="1">
    <citation type="journal article" date="2016" name="Nat. Commun.">
        <title>Thousands of microbial genomes shed light on interconnected biogeochemical processes in an aquifer system.</title>
        <authorList>
            <person name="Anantharaman K."/>
            <person name="Brown C.T."/>
            <person name="Hug L.A."/>
            <person name="Sharon I."/>
            <person name="Castelle C.J."/>
            <person name="Probst A.J."/>
            <person name="Thomas B.C."/>
            <person name="Singh A."/>
            <person name="Wilkins M.J."/>
            <person name="Karaoz U."/>
            <person name="Brodie E.L."/>
            <person name="Williams K.H."/>
            <person name="Hubbard S.S."/>
            <person name="Banfield J.F."/>
        </authorList>
    </citation>
    <scope>NUCLEOTIDE SEQUENCE [LARGE SCALE GENOMIC DNA]</scope>
</reference>
<evidence type="ECO:0000256" key="5">
    <source>
        <dbReference type="SAM" id="MobiDB-lite"/>
    </source>
</evidence>
<dbReference type="STRING" id="1801735.A2645_01580"/>
<dbReference type="EMBL" id="MFTL01000021">
    <property type="protein sequence ID" value="OGI61380.1"/>
    <property type="molecule type" value="Genomic_DNA"/>
</dbReference>
<keyword evidence="4" id="KW-0694">RNA-binding</keyword>
<sequence>MQFNQLKRKTPNKKKLIVGRGGRRGKTSGRGTKGQKARSGHRIRPQTRDVMKRLPKQRGFKFPKIGKKFAIVSLGQIEKNFENDAIINPVILAEKKLIKKIGDKLPKVKILNNGEFSKKITVSGCATSASVKEKIEKAGGKVE</sequence>
<feature type="domain" description="Large ribosomal subunit protein uL15/eL18" evidence="6">
    <location>
        <begin position="71"/>
        <end position="143"/>
    </location>
</feature>
<evidence type="ECO:0000256" key="1">
    <source>
        <dbReference type="ARBA" id="ARBA00007320"/>
    </source>
</evidence>
<dbReference type="HAMAP" id="MF_01341">
    <property type="entry name" value="Ribosomal_uL15"/>
    <property type="match status" value="1"/>
</dbReference>
<comment type="subunit">
    <text evidence="4">Part of the 50S ribosomal subunit.</text>
</comment>
<comment type="similarity">
    <text evidence="1 4">Belongs to the universal ribosomal protein uL15 family.</text>
</comment>
<dbReference type="InterPro" id="IPR005749">
    <property type="entry name" value="Ribosomal_uL15_bac-type"/>
</dbReference>
<dbReference type="GO" id="GO:0003735">
    <property type="term" value="F:structural constituent of ribosome"/>
    <property type="evidence" value="ECO:0007669"/>
    <property type="project" value="InterPro"/>
</dbReference>
<dbReference type="Pfam" id="PF00828">
    <property type="entry name" value="Ribosomal_L27A"/>
    <property type="match status" value="1"/>
</dbReference>
<dbReference type="InterPro" id="IPR036227">
    <property type="entry name" value="Ribosomal_uL15/eL18_sf"/>
</dbReference>